<dbReference type="PRINTS" id="PR00080">
    <property type="entry name" value="SDRFAMILY"/>
</dbReference>
<dbReference type="InterPro" id="IPR002347">
    <property type="entry name" value="SDR_fam"/>
</dbReference>
<dbReference type="SUPFAM" id="SSF51735">
    <property type="entry name" value="NAD(P)-binding Rossmann-fold domains"/>
    <property type="match status" value="1"/>
</dbReference>
<proteinExistence type="inferred from homology"/>
<comment type="similarity">
    <text evidence="1 4">Belongs to the short-chain dehydrogenases/reductases (SDR) family.</text>
</comment>
<evidence type="ECO:0000313" key="6">
    <source>
        <dbReference type="Proteomes" id="UP001600064"/>
    </source>
</evidence>
<evidence type="ECO:0000256" key="2">
    <source>
        <dbReference type="ARBA" id="ARBA00022857"/>
    </source>
</evidence>
<evidence type="ECO:0000256" key="4">
    <source>
        <dbReference type="RuleBase" id="RU000363"/>
    </source>
</evidence>
<dbReference type="PRINTS" id="PR00081">
    <property type="entry name" value="GDHRDH"/>
</dbReference>
<evidence type="ECO:0000256" key="1">
    <source>
        <dbReference type="ARBA" id="ARBA00006484"/>
    </source>
</evidence>
<dbReference type="InterPro" id="IPR036291">
    <property type="entry name" value="NAD(P)-bd_dom_sf"/>
</dbReference>
<dbReference type="Pfam" id="PF00106">
    <property type="entry name" value="adh_short"/>
    <property type="match status" value="1"/>
</dbReference>
<dbReference type="InterPro" id="IPR020904">
    <property type="entry name" value="Sc_DH/Rdtase_CS"/>
</dbReference>
<organism evidence="5 6">
    <name type="scientific">Remersonia thermophila</name>
    <dbReference type="NCBI Taxonomy" id="72144"/>
    <lineage>
        <taxon>Eukaryota</taxon>
        <taxon>Fungi</taxon>
        <taxon>Dikarya</taxon>
        <taxon>Ascomycota</taxon>
        <taxon>Pezizomycotina</taxon>
        <taxon>Sordariomycetes</taxon>
        <taxon>Sordariomycetidae</taxon>
        <taxon>Sordariales</taxon>
        <taxon>Sordariales incertae sedis</taxon>
        <taxon>Remersonia</taxon>
    </lineage>
</organism>
<protein>
    <submittedName>
        <fullName evidence="5">Uncharacterized protein</fullName>
    </submittedName>
</protein>
<sequence>MSLYRKTAVITGASGGIGLAIAKRFAREGANIILAGRNEEKLERARLQVQEVKPERPEWESEEKPTHSMISAFNVSDVASWKRLLDQPAQLKQIDILVNCAGTTQRSLLLGTKPDEIDELLNVNLRGAILGCKLVGKRMAETSSRLRAGSDRNNKSGTPASTKCIINVSSLLAHRAMLGTSVYTATKAGLLGLTTSLSQEFARFGIRVNAIVPGYIDTDMTRDMANKPSLLERIPLGRFGTPDEVADAAAFLAKNEYANNCIINLDGGLSAVI</sequence>
<keyword evidence="2" id="KW-0521">NADP</keyword>
<comment type="caution">
    <text evidence="5">The sequence shown here is derived from an EMBL/GenBank/DDBJ whole genome shotgun (WGS) entry which is preliminary data.</text>
</comment>
<dbReference type="PANTHER" id="PTHR42760">
    <property type="entry name" value="SHORT-CHAIN DEHYDROGENASES/REDUCTASES FAMILY MEMBER"/>
    <property type="match status" value="1"/>
</dbReference>
<reference evidence="5 6" key="1">
    <citation type="journal article" date="2024" name="Commun. Biol.">
        <title>Comparative genomic analysis of thermophilic fungi reveals convergent evolutionary adaptations and gene losses.</title>
        <authorList>
            <person name="Steindorff A.S."/>
            <person name="Aguilar-Pontes M.V."/>
            <person name="Robinson A.J."/>
            <person name="Andreopoulos B."/>
            <person name="LaButti K."/>
            <person name="Kuo A."/>
            <person name="Mondo S."/>
            <person name="Riley R."/>
            <person name="Otillar R."/>
            <person name="Haridas S."/>
            <person name="Lipzen A."/>
            <person name="Grimwood J."/>
            <person name="Schmutz J."/>
            <person name="Clum A."/>
            <person name="Reid I.D."/>
            <person name="Moisan M.C."/>
            <person name="Butler G."/>
            <person name="Nguyen T.T.M."/>
            <person name="Dewar K."/>
            <person name="Conant G."/>
            <person name="Drula E."/>
            <person name="Henrissat B."/>
            <person name="Hansel C."/>
            <person name="Singer S."/>
            <person name="Hutchinson M.I."/>
            <person name="de Vries R.P."/>
            <person name="Natvig D.O."/>
            <person name="Powell A.J."/>
            <person name="Tsang A."/>
            <person name="Grigoriev I.V."/>
        </authorList>
    </citation>
    <scope>NUCLEOTIDE SEQUENCE [LARGE SCALE GENOMIC DNA]</scope>
    <source>
        <strain evidence="5 6">ATCC 22073</strain>
    </source>
</reference>
<dbReference type="EMBL" id="JAZGUE010000006">
    <property type="protein sequence ID" value="KAL2265324.1"/>
    <property type="molecule type" value="Genomic_DNA"/>
</dbReference>
<keyword evidence="3" id="KW-0560">Oxidoreductase</keyword>
<dbReference type="GeneID" id="98127778"/>
<evidence type="ECO:0000313" key="5">
    <source>
        <dbReference type="EMBL" id="KAL2265324.1"/>
    </source>
</evidence>
<name>A0ABR4D5M9_9PEZI</name>
<accession>A0ABR4D5M9</accession>
<dbReference type="PANTHER" id="PTHR42760:SF133">
    <property type="entry name" value="3-OXOACYL-[ACYL-CARRIER-PROTEIN] REDUCTASE"/>
    <property type="match status" value="1"/>
</dbReference>
<dbReference type="Gene3D" id="3.40.50.720">
    <property type="entry name" value="NAD(P)-binding Rossmann-like Domain"/>
    <property type="match status" value="1"/>
</dbReference>
<evidence type="ECO:0000256" key="3">
    <source>
        <dbReference type="ARBA" id="ARBA00023002"/>
    </source>
</evidence>
<keyword evidence="6" id="KW-1185">Reference proteome</keyword>
<dbReference type="RefSeq" id="XP_070864051.1">
    <property type="nucleotide sequence ID" value="XM_071013134.1"/>
</dbReference>
<dbReference type="PROSITE" id="PS00061">
    <property type="entry name" value="ADH_SHORT"/>
    <property type="match status" value="1"/>
</dbReference>
<gene>
    <name evidence="5" type="ORF">VTJ83DRAFT_6424</name>
</gene>
<dbReference type="Proteomes" id="UP001600064">
    <property type="component" value="Unassembled WGS sequence"/>
</dbReference>